<sequence length="52" mass="6008">MLRRTGFSTYLLLEISQQSLHLQQRCYISGFLTQLILDTFQALALRFQCALG</sequence>
<dbReference type="AlphaFoldDB" id="A0A6G9CXE9"/>
<gene>
    <name evidence="1" type="ORF">G9444_4246</name>
</gene>
<evidence type="ECO:0000313" key="1">
    <source>
        <dbReference type="EMBL" id="QIP41490.1"/>
    </source>
</evidence>
<accession>A0A6G9CXE9</accession>
<name>A0A6G9CXE9_RHOER</name>
<dbReference type="Proteomes" id="UP000502345">
    <property type="component" value="Chromosome"/>
</dbReference>
<proteinExistence type="predicted"/>
<evidence type="ECO:0000313" key="2">
    <source>
        <dbReference type="Proteomes" id="UP000502345"/>
    </source>
</evidence>
<protein>
    <submittedName>
        <fullName evidence="1">Uncharacterized protein</fullName>
    </submittedName>
</protein>
<dbReference type="EMBL" id="CP050124">
    <property type="protein sequence ID" value="QIP41490.1"/>
    <property type="molecule type" value="Genomic_DNA"/>
</dbReference>
<reference evidence="1 2" key="1">
    <citation type="submission" date="2020-03" db="EMBL/GenBank/DDBJ databases">
        <title>Screen low temperature-resistant strains for efficient degradation of petroleum hydrocarbons under the low temperature.</title>
        <authorList>
            <person name="Wang Y."/>
            <person name="Chen J."/>
        </authorList>
    </citation>
    <scope>NUCLEOTIDE SEQUENCE [LARGE SCALE GENOMIC DNA]</scope>
    <source>
        <strain evidence="1 2">KB1</strain>
    </source>
</reference>
<organism evidence="1 2">
    <name type="scientific">Rhodococcus erythropolis</name>
    <name type="common">Arthrobacter picolinophilus</name>
    <dbReference type="NCBI Taxonomy" id="1833"/>
    <lineage>
        <taxon>Bacteria</taxon>
        <taxon>Bacillati</taxon>
        <taxon>Actinomycetota</taxon>
        <taxon>Actinomycetes</taxon>
        <taxon>Mycobacteriales</taxon>
        <taxon>Nocardiaceae</taxon>
        <taxon>Rhodococcus</taxon>
        <taxon>Rhodococcus erythropolis group</taxon>
    </lineage>
</organism>